<feature type="compositionally biased region" description="Basic and acidic residues" evidence="1">
    <location>
        <begin position="186"/>
        <end position="212"/>
    </location>
</feature>
<evidence type="ECO:0000313" key="2">
    <source>
        <dbReference type="EMBL" id="KOF93846.1"/>
    </source>
</evidence>
<feature type="non-terminal residue" evidence="2">
    <location>
        <position position="1"/>
    </location>
</feature>
<feature type="region of interest" description="Disordered" evidence="1">
    <location>
        <begin position="146"/>
        <end position="212"/>
    </location>
</feature>
<gene>
    <name evidence="2" type="ORF">OCBIM_22003417mg</name>
</gene>
<proteinExistence type="predicted"/>
<sequence>EKVQKKNEDEREKIATKNERHTEIEIPATVEEIGEEKLRETTKGKQLRNMIQYTKSVEIEKKIAKMKNIIRIKLSPNENNVDLKAVLLERERGESIMERQPVPAGSYTAVTGNSLMADIQQVREIRLNDTNLKKYNELLRKEGDSLKLTPPKEIMEKKNRKKEKSHEENKKMCRGETKFTKRRKSERAERKRDVGKIKRERRREKIESDTSN</sequence>
<name>A0A0L8HXD0_OCTBM</name>
<evidence type="ECO:0000256" key="1">
    <source>
        <dbReference type="SAM" id="MobiDB-lite"/>
    </source>
</evidence>
<accession>A0A0L8HXD0</accession>
<dbReference type="AlphaFoldDB" id="A0A0L8HXD0"/>
<reference evidence="2" key="1">
    <citation type="submission" date="2015-07" db="EMBL/GenBank/DDBJ databases">
        <title>MeaNS - Measles Nucleotide Surveillance Program.</title>
        <authorList>
            <person name="Tran T."/>
            <person name="Druce J."/>
        </authorList>
    </citation>
    <scope>NUCLEOTIDE SEQUENCE</scope>
    <source>
        <strain evidence="2">UCB-OBI-ISO-001</strain>
        <tissue evidence="2">Gonad</tissue>
    </source>
</reference>
<dbReference type="EMBL" id="KQ417086">
    <property type="protein sequence ID" value="KOF93846.1"/>
    <property type="molecule type" value="Genomic_DNA"/>
</dbReference>
<organism evidence="2">
    <name type="scientific">Octopus bimaculoides</name>
    <name type="common">California two-spotted octopus</name>
    <dbReference type="NCBI Taxonomy" id="37653"/>
    <lineage>
        <taxon>Eukaryota</taxon>
        <taxon>Metazoa</taxon>
        <taxon>Spiralia</taxon>
        <taxon>Lophotrochozoa</taxon>
        <taxon>Mollusca</taxon>
        <taxon>Cephalopoda</taxon>
        <taxon>Coleoidea</taxon>
        <taxon>Octopodiformes</taxon>
        <taxon>Octopoda</taxon>
        <taxon>Incirrata</taxon>
        <taxon>Octopodidae</taxon>
        <taxon>Octopus</taxon>
    </lineage>
</organism>
<protein>
    <submittedName>
        <fullName evidence="2">Uncharacterized protein</fullName>
    </submittedName>
</protein>
<feature type="compositionally biased region" description="Basic and acidic residues" evidence="1">
    <location>
        <begin position="164"/>
        <end position="179"/>
    </location>
</feature>